<organism evidence="1 2">
    <name type="scientific">Solidesulfovibrio carbinolicus</name>
    <dbReference type="NCBI Taxonomy" id="296842"/>
    <lineage>
        <taxon>Bacteria</taxon>
        <taxon>Pseudomonadati</taxon>
        <taxon>Thermodesulfobacteriota</taxon>
        <taxon>Desulfovibrionia</taxon>
        <taxon>Desulfovibrionales</taxon>
        <taxon>Desulfovibrionaceae</taxon>
        <taxon>Solidesulfovibrio</taxon>
    </lineage>
</organism>
<dbReference type="AlphaFoldDB" id="A0A4P6HH25"/>
<name>A0A4P6HH25_9BACT</name>
<dbReference type="RefSeq" id="WP_129349402.1">
    <property type="nucleotide sequence ID" value="NZ_CP026538.1"/>
</dbReference>
<dbReference type="Gene3D" id="3.40.1260.10">
    <property type="entry name" value="DsrEFH-like"/>
    <property type="match status" value="1"/>
</dbReference>
<dbReference type="PANTHER" id="PTHR37691">
    <property type="entry name" value="BLR3518 PROTEIN"/>
    <property type="match status" value="1"/>
</dbReference>
<dbReference type="KEGG" id="dcb:C3Y92_03075"/>
<accession>A0A4P6HH25</accession>
<protein>
    <submittedName>
        <fullName evidence="1">Uncharacterized protein</fullName>
    </submittedName>
</protein>
<dbReference type="InterPro" id="IPR027396">
    <property type="entry name" value="DsrEFH-like"/>
</dbReference>
<dbReference type="Proteomes" id="UP000293296">
    <property type="component" value="Chromosome"/>
</dbReference>
<dbReference type="InterPro" id="IPR003787">
    <property type="entry name" value="Sulphur_relay_DsrE/F-like"/>
</dbReference>
<dbReference type="SUPFAM" id="SSF75169">
    <property type="entry name" value="DsrEFH-like"/>
    <property type="match status" value="1"/>
</dbReference>
<gene>
    <name evidence="1" type="ORF">C3Y92_03075</name>
</gene>
<dbReference type="OrthoDB" id="5432020at2"/>
<reference evidence="1 2" key="1">
    <citation type="submission" date="2018-02" db="EMBL/GenBank/DDBJ databases">
        <title>Genome sequence of Desulfovibrio carbinolicus DSM 3852.</title>
        <authorList>
            <person name="Wilbanks E."/>
            <person name="Skennerton C.T."/>
            <person name="Orphan V.J."/>
        </authorList>
    </citation>
    <scope>NUCLEOTIDE SEQUENCE [LARGE SCALE GENOMIC DNA]</scope>
    <source>
        <strain evidence="1 2">DSM 3852</strain>
    </source>
</reference>
<dbReference type="Pfam" id="PF02635">
    <property type="entry name" value="DsrE"/>
    <property type="match status" value="1"/>
</dbReference>
<sequence>MHYDIVFHLDKGQDELNIALSNIANYLKALADEQFTAVLLVNGPAITLMVKDADNCAKLTALCEQGLDVRVCNNALTHFGIAPAELCPCCRIVPAGVVELVDLQRQGFAYVKP</sequence>
<dbReference type="PANTHER" id="PTHR37691:SF1">
    <property type="entry name" value="BLR3518 PROTEIN"/>
    <property type="match status" value="1"/>
</dbReference>
<keyword evidence="2" id="KW-1185">Reference proteome</keyword>
<evidence type="ECO:0000313" key="1">
    <source>
        <dbReference type="EMBL" id="QAZ66277.1"/>
    </source>
</evidence>
<evidence type="ECO:0000313" key="2">
    <source>
        <dbReference type="Proteomes" id="UP000293296"/>
    </source>
</evidence>
<proteinExistence type="predicted"/>
<dbReference type="EMBL" id="CP026538">
    <property type="protein sequence ID" value="QAZ66277.1"/>
    <property type="molecule type" value="Genomic_DNA"/>
</dbReference>